<reference evidence="1" key="1">
    <citation type="submission" date="2021-05" db="EMBL/GenBank/DDBJ databases">
        <authorList>
            <person name="Tigano A."/>
        </authorList>
    </citation>
    <scope>NUCLEOTIDE SEQUENCE</scope>
</reference>
<dbReference type="AlphaFoldDB" id="A0A8S4B8E4"/>
<dbReference type="OrthoDB" id="8961543at2759"/>
<comment type="caution">
    <text evidence="1">The sequence shown here is derived from an EMBL/GenBank/DDBJ whole genome shotgun (WGS) entry which is preliminary data.</text>
</comment>
<keyword evidence="2" id="KW-1185">Reference proteome</keyword>
<gene>
    <name evidence="1" type="ORF">MMEN_LOCUS14139</name>
</gene>
<evidence type="ECO:0000313" key="2">
    <source>
        <dbReference type="Proteomes" id="UP000677803"/>
    </source>
</evidence>
<protein>
    <submittedName>
        <fullName evidence="1">(Atlantic silverside) hypothetical protein</fullName>
    </submittedName>
</protein>
<proteinExistence type="predicted"/>
<name>A0A8S4B8E4_9TELE</name>
<evidence type="ECO:0000313" key="1">
    <source>
        <dbReference type="EMBL" id="CAG5946355.1"/>
    </source>
</evidence>
<dbReference type="EMBL" id="CAJRST010017779">
    <property type="protein sequence ID" value="CAG5946355.1"/>
    <property type="molecule type" value="Genomic_DNA"/>
</dbReference>
<sequence length="82" mass="9178">MVVEQGVAIQDTFAQLVPPVNPAQKIILSQVPPFISLFVTKRYKENRRGTGSSQRMKCYGCGMKGHKCAAKFSLNLLNFKFN</sequence>
<organism evidence="1 2">
    <name type="scientific">Menidia menidia</name>
    <name type="common">Atlantic silverside</name>
    <dbReference type="NCBI Taxonomy" id="238744"/>
    <lineage>
        <taxon>Eukaryota</taxon>
        <taxon>Metazoa</taxon>
        <taxon>Chordata</taxon>
        <taxon>Craniata</taxon>
        <taxon>Vertebrata</taxon>
        <taxon>Euteleostomi</taxon>
        <taxon>Actinopterygii</taxon>
        <taxon>Neopterygii</taxon>
        <taxon>Teleostei</taxon>
        <taxon>Neoteleostei</taxon>
        <taxon>Acanthomorphata</taxon>
        <taxon>Ovalentaria</taxon>
        <taxon>Atherinomorphae</taxon>
        <taxon>Atheriniformes</taxon>
        <taxon>Atherinopsidae</taxon>
        <taxon>Menidiinae</taxon>
        <taxon>Menidia</taxon>
    </lineage>
</organism>
<accession>A0A8S4B8E4</accession>
<dbReference type="Proteomes" id="UP000677803">
    <property type="component" value="Unassembled WGS sequence"/>
</dbReference>